<dbReference type="CDD" id="cd00118">
    <property type="entry name" value="LysM"/>
    <property type="match status" value="1"/>
</dbReference>
<protein>
    <recommendedName>
        <fullName evidence="7">LysM domain-containing protein</fullName>
    </recommendedName>
</protein>
<gene>
    <name evidence="8" type="ORF">PG993_006129</name>
</gene>
<dbReference type="EMBL" id="JAQQWK010000004">
    <property type="protein sequence ID" value="KAK8043699.1"/>
    <property type="molecule type" value="Genomic_DNA"/>
</dbReference>
<dbReference type="SUPFAM" id="SSF54106">
    <property type="entry name" value="LysM domain"/>
    <property type="match status" value="1"/>
</dbReference>
<keyword evidence="2 6" id="KW-0732">Signal</keyword>
<dbReference type="PANTHER" id="PTHR34997:SF2">
    <property type="entry name" value="LYSM DOMAIN-CONTAINING PROTEIN-RELATED"/>
    <property type="match status" value="1"/>
</dbReference>
<feature type="chain" id="PRO_5047246693" description="LysM domain-containing protein" evidence="6">
    <location>
        <begin position="20"/>
        <end position="381"/>
    </location>
</feature>
<evidence type="ECO:0000256" key="5">
    <source>
        <dbReference type="SAM" id="MobiDB-lite"/>
    </source>
</evidence>
<dbReference type="PROSITE" id="PS51782">
    <property type="entry name" value="LYSM"/>
    <property type="match status" value="2"/>
</dbReference>
<dbReference type="InterPro" id="IPR052210">
    <property type="entry name" value="LysM1-like"/>
</dbReference>
<evidence type="ECO:0000256" key="6">
    <source>
        <dbReference type="SAM" id="SignalP"/>
    </source>
</evidence>
<dbReference type="Proteomes" id="UP001444661">
    <property type="component" value="Unassembled WGS sequence"/>
</dbReference>
<evidence type="ECO:0000256" key="4">
    <source>
        <dbReference type="ARBA" id="ARBA00044955"/>
    </source>
</evidence>
<feature type="region of interest" description="Disordered" evidence="5">
    <location>
        <begin position="89"/>
        <end position="127"/>
    </location>
</feature>
<keyword evidence="9" id="KW-1185">Reference proteome</keyword>
<evidence type="ECO:0000256" key="3">
    <source>
        <dbReference type="ARBA" id="ARBA00023026"/>
    </source>
</evidence>
<evidence type="ECO:0000256" key="1">
    <source>
        <dbReference type="ARBA" id="ARBA00022669"/>
    </source>
</evidence>
<reference evidence="8 9" key="1">
    <citation type="submission" date="2023-01" db="EMBL/GenBank/DDBJ databases">
        <title>Analysis of 21 Apiospora genomes using comparative genomics revels a genus with tremendous synthesis potential of carbohydrate active enzymes and secondary metabolites.</title>
        <authorList>
            <person name="Sorensen T."/>
        </authorList>
    </citation>
    <scope>NUCLEOTIDE SEQUENCE [LARGE SCALE GENOMIC DNA]</scope>
    <source>
        <strain evidence="8 9">CBS 33761</strain>
    </source>
</reference>
<dbReference type="Gene3D" id="3.10.350.10">
    <property type="entry name" value="LysM domain"/>
    <property type="match status" value="4"/>
</dbReference>
<sequence length="381" mass="40132">MKLTLQSTLLVQMACLGAAEFVEPPPTTADPSTIQDCTWWFVAGTSDTCDQVLATYGLTRAQLDRYNPVLASSCAFVSGNSYCIEQNWGQDPEPEPQPTTTATATTFTTSTRSTEAPVTTTDPGNGVETPKPIQPGMVSNCNKFAFVSPGTTCGQILSANKISLDDFVRWNPEVDDTCSGMWAKVNVCVGVLGGGGGGGATPTTRPTTSEPLPPVTATTTTTAGNGVQTPQPTQPGMVSNCNKFHWVSRGNVCDQITGYNGISREDFVRWNPTVLDDCSGMWAEVNVCVGVLVGGGPTTTTAAHPPPATTTKPPSGIQTPQPTQPGMVSNCKKFHYVSPGDACAQITTYEGISLADFTRWNTGVGADCSNMWSKTFVCVGV</sequence>
<feature type="domain" description="LysM" evidence="7">
    <location>
        <begin position="333"/>
        <end position="379"/>
    </location>
</feature>
<dbReference type="InterPro" id="IPR018392">
    <property type="entry name" value="LysM"/>
</dbReference>
<evidence type="ECO:0000259" key="7">
    <source>
        <dbReference type="PROSITE" id="PS51782"/>
    </source>
</evidence>
<keyword evidence="3" id="KW-0843">Virulence</keyword>
<dbReference type="InterPro" id="IPR036779">
    <property type="entry name" value="LysM_dom_sf"/>
</dbReference>
<organism evidence="8 9">
    <name type="scientific">Apiospora rasikravindrae</name>
    <dbReference type="NCBI Taxonomy" id="990691"/>
    <lineage>
        <taxon>Eukaryota</taxon>
        <taxon>Fungi</taxon>
        <taxon>Dikarya</taxon>
        <taxon>Ascomycota</taxon>
        <taxon>Pezizomycotina</taxon>
        <taxon>Sordariomycetes</taxon>
        <taxon>Xylariomycetidae</taxon>
        <taxon>Amphisphaeriales</taxon>
        <taxon>Apiosporaceae</taxon>
        <taxon>Apiospora</taxon>
    </lineage>
</organism>
<feature type="region of interest" description="Disordered" evidence="5">
    <location>
        <begin position="299"/>
        <end position="324"/>
    </location>
</feature>
<dbReference type="PANTHER" id="PTHR34997">
    <property type="entry name" value="AM15"/>
    <property type="match status" value="1"/>
</dbReference>
<evidence type="ECO:0000313" key="9">
    <source>
        <dbReference type="Proteomes" id="UP001444661"/>
    </source>
</evidence>
<name>A0ABR1TD53_9PEZI</name>
<feature type="compositionally biased region" description="Low complexity" evidence="5">
    <location>
        <begin position="299"/>
        <end position="314"/>
    </location>
</feature>
<feature type="compositionally biased region" description="Low complexity" evidence="5">
    <location>
        <begin position="98"/>
        <end position="117"/>
    </location>
</feature>
<feature type="domain" description="LysM" evidence="7">
    <location>
        <begin position="143"/>
        <end position="189"/>
    </location>
</feature>
<accession>A0ABR1TD53</accession>
<proteinExistence type="inferred from homology"/>
<comment type="similarity">
    <text evidence="4">Belongs to the secreted LysM effector family.</text>
</comment>
<feature type="signal peptide" evidence="6">
    <location>
        <begin position="1"/>
        <end position="19"/>
    </location>
</feature>
<evidence type="ECO:0000313" key="8">
    <source>
        <dbReference type="EMBL" id="KAK8043699.1"/>
    </source>
</evidence>
<comment type="caution">
    <text evidence="8">The sequence shown here is derived from an EMBL/GenBank/DDBJ whole genome shotgun (WGS) entry which is preliminary data.</text>
</comment>
<keyword evidence="1" id="KW-0147">Chitin-binding</keyword>
<evidence type="ECO:0000256" key="2">
    <source>
        <dbReference type="ARBA" id="ARBA00022729"/>
    </source>
</evidence>